<comment type="caution">
    <text evidence="1">The sequence shown here is derived from an EMBL/GenBank/DDBJ whole genome shotgun (WGS) entry which is preliminary data.</text>
</comment>
<gene>
    <name evidence="1" type="ORF">HDE68_000208</name>
</gene>
<dbReference type="Proteomes" id="UP000537204">
    <property type="component" value="Unassembled WGS sequence"/>
</dbReference>
<name>A0A7W8ZI36_9SPHI</name>
<accession>A0A7W8ZI36</accession>
<organism evidence="1 2">
    <name type="scientific">Pedobacter cryoconitis</name>
    <dbReference type="NCBI Taxonomy" id="188932"/>
    <lineage>
        <taxon>Bacteria</taxon>
        <taxon>Pseudomonadati</taxon>
        <taxon>Bacteroidota</taxon>
        <taxon>Sphingobacteriia</taxon>
        <taxon>Sphingobacteriales</taxon>
        <taxon>Sphingobacteriaceae</taxon>
        <taxon>Pedobacter</taxon>
    </lineage>
</organism>
<reference evidence="1 2" key="1">
    <citation type="submission" date="2020-08" db="EMBL/GenBank/DDBJ databases">
        <title>Genomic Encyclopedia of Type Strains, Phase IV (KMG-V): Genome sequencing to study the core and pangenomes of soil and plant-associated prokaryotes.</title>
        <authorList>
            <person name="Whitman W."/>
        </authorList>
    </citation>
    <scope>NUCLEOTIDE SEQUENCE [LARGE SCALE GENOMIC DNA]</scope>
    <source>
        <strain evidence="1 2">S3M1</strain>
    </source>
</reference>
<evidence type="ECO:0000313" key="1">
    <source>
        <dbReference type="EMBL" id="MBB5634323.1"/>
    </source>
</evidence>
<dbReference type="AlphaFoldDB" id="A0A7W8ZI36"/>
<sequence length="78" mass="8992">MEPFELTFAENIKINIVPAHLFGKDLVYYLFISGKAHGSLIPYIDDNAQLGWRTEDNIDPILVETIGRMIDEYEQFDS</sequence>
<evidence type="ECO:0000313" key="2">
    <source>
        <dbReference type="Proteomes" id="UP000537204"/>
    </source>
</evidence>
<dbReference type="RefSeq" id="WP_183878052.1">
    <property type="nucleotide sequence ID" value="NZ_JACHCE010000001.1"/>
</dbReference>
<protein>
    <submittedName>
        <fullName evidence="1">Uncharacterized protein</fullName>
    </submittedName>
</protein>
<proteinExistence type="predicted"/>
<dbReference type="EMBL" id="JACHCE010000001">
    <property type="protein sequence ID" value="MBB5634323.1"/>
    <property type="molecule type" value="Genomic_DNA"/>
</dbReference>